<dbReference type="PROSITE" id="PS50109">
    <property type="entry name" value="HIS_KIN"/>
    <property type="match status" value="2"/>
</dbReference>
<dbReference type="Pfam" id="PF00072">
    <property type="entry name" value="Response_reg"/>
    <property type="match status" value="1"/>
</dbReference>
<evidence type="ECO:0000259" key="5">
    <source>
        <dbReference type="PROSITE" id="PS50109"/>
    </source>
</evidence>
<dbReference type="Pfam" id="PF00989">
    <property type="entry name" value="PAS"/>
    <property type="match status" value="1"/>
</dbReference>
<evidence type="ECO:0000259" key="8">
    <source>
        <dbReference type="PROSITE" id="PS50113"/>
    </source>
</evidence>
<feature type="domain" description="Response regulatory" evidence="6">
    <location>
        <begin position="634"/>
        <end position="749"/>
    </location>
</feature>
<dbReference type="PANTHER" id="PTHR43547">
    <property type="entry name" value="TWO-COMPONENT HISTIDINE KINASE"/>
    <property type="match status" value="1"/>
</dbReference>
<dbReference type="InterPro" id="IPR036097">
    <property type="entry name" value="HisK_dim/P_sf"/>
</dbReference>
<dbReference type="Pfam" id="PF02518">
    <property type="entry name" value="HATPase_c"/>
    <property type="match status" value="2"/>
</dbReference>
<dbReference type="Gene3D" id="3.30.450.20">
    <property type="entry name" value="PAS domain"/>
    <property type="match status" value="3"/>
</dbReference>
<dbReference type="SMART" id="SM00448">
    <property type="entry name" value="REC"/>
    <property type="match status" value="1"/>
</dbReference>
<evidence type="ECO:0000256" key="1">
    <source>
        <dbReference type="ARBA" id="ARBA00000085"/>
    </source>
</evidence>
<dbReference type="SUPFAM" id="SSF52172">
    <property type="entry name" value="CheY-like"/>
    <property type="match status" value="1"/>
</dbReference>
<dbReference type="InterPro" id="IPR036890">
    <property type="entry name" value="HATPase_C_sf"/>
</dbReference>
<evidence type="ECO:0000256" key="3">
    <source>
        <dbReference type="ARBA" id="ARBA00022553"/>
    </source>
</evidence>
<name>A0ABQ3HX00_9SPHI</name>
<dbReference type="InterPro" id="IPR035965">
    <property type="entry name" value="PAS-like_dom_sf"/>
</dbReference>
<dbReference type="SMART" id="SM00387">
    <property type="entry name" value="HATPase_c"/>
    <property type="match status" value="2"/>
</dbReference>
<dbReference type="PROSITE" id="PS50113">
    <property type="entry name" value="PAC"/>
    <property type="match status" value="1"/>
</dbReference>
<keyword evidence="3 4" id="KW-0597">Phosphoprotein</keyword>
<dbReference type="InterPro" id="IPR005467">
    <property type="entry name" value="His_kinase_dom"/>
</dbReference>
<dbReference type="PANTHER" id="PTHR43547:SF2">
    <property type="entry name" value="HYBRID SIGNAL TRANSDUCTION HISTIDINE KINASE C"/>
    <property type="match status" value="1"/>
</dbReference>
<dbReference type="SMART" id="SM00091">
    <property type="entry name" value="PAS"/>
    <property type="match status" value="2"/>
</dbReference>
<dbReference type="Gene3D" id="3.30.565.10">
    <property type="entry name" value="Histidine kinase-like ATPase, C-terminal domain"/>
    <property type="match status" value="2"/>
</dbReference>
<evidence type="ECO:0000259" key="7">
    <source>
        <dbReference type="PROSITE" id="PS50112"/>
    </source>
</evidence>
<sequence>MSTEILESTEQFLLGGGEMAKLIRGMDWSKTPLGAIESWPQSLRTSVSLCLSSSFPILIAWGPEKIQIYNDSYRPICGAKHPESMGMNFRICWETALEVVGDAFTKAEQEGEGTYINDQRMFLDRYGYLEEAFMTFSFAPIRDESGGVGGIFHPITETTVKMLSGRRTYALRELGAALGKTKSIDEIGLITTDKYEDYELDIPFLLLYQLNRADETAALLAASGLAEESNLSPHLLDLATPDRWSLSMVQGDDTYLQLDDLQDRFGDFRSGPYPEAPRSAMVLPLRITGQEELFGFLIAGVSARRSLDEEYLNFYDQLRNTYNTALSSVYAYEQEQKRAEALAEIDRSKTAFFSNVSHEFRTPLTLMLGPLEDVLQGPHATEAVKQSLTAVHRNAERLLKLVNNLLDYSRVEAGRMQAVYQKVSLAAITADLASSFRSIIEKAGMQLLVSCPGLTKDTYVDRQMWEKIVLNLLSNAFKYTMEGHIAVQLREEGPYAVLQVSDTGIGIPQKELPYMFERFHRVENAAGRTHEGSGIGLSLVHELISLHKGSIQVSSEEGVGSTFTVKIPFGNAHLPSEKLVQEDESLETNSVKGAFLQEAISLLEEDAMSEQHGITAVSESNAMHTLNTVDTDAHILIVDDNADMRTYLRRLIEPHFKTSVAVHGADALQKIAQLKPDLVLSDIMMPIMDGKGMLREIRNHSNTSNLPVIFLSARAGEEARIDGLEAGADDYLVKPFSSAELLTKISAQIKISKARDHAEKQLRRILLNAPVAIAVYKGEQHCIEIANHRMLEYWGRTLNEVAGKPLFDVLPELVPQGLDIIMDAVYATGNRFVDQKKRITLARGGIANATYINLTIEALMEPDGRIIGIIAVAADVTDLVLANEEIEKASDTLALALDAANLGIWQTDWGTNNLFLSDNARNMYGIDVDTTLSFSEMLAIIMPDRRPDVLQAIERAVETKGNFSEAYQIQPVGGTKRKWIHSTGKVEMDTFGNGMRVVGTSRDITEEMEDDQRKSDFISMVSHEMKTPLTSVSAFTQVLQAHAKRQADVFAIDKLDRIYRQAKKMNSLISGFLDVARLKDSGKIRLNATRYQLNDVVREVLRDIGDVYATHELHFEPAEEVELQGDRDKIGSVISNLIGNAIKYSPAQTTVTVSTLIHENSVVFACSDRGIGIKEEDITRLFDRFYRADSQLIEHIGGFGIGLYICAEIVKKHQGEIWAESVFGQGSTFYVRLPR</sequence>
<gene>
    <name evidence="9" type="ORF">GCM10017764_26570</name>
</gene>
<dbReference type="EC" id="2.7.13.3" evidence="2"/>
<dbReference type="InterPro" id="IPR000700">
    <property type="entry name" value="PAS-assoc_C"/>
</dbReference>
<dbReference type="Proteomes" id="UP000620550">
    <property type="component" value="Unassembled WGS sequence"/>
</dbReference>
<evidence type="ECO:0000313" key="9">
    <source>
        <dbReference type="EMBL" id="GHE42010.1"/>
    </source>
</evidence>
<dbReference type="CDD" id="cd00082">
    <property type="entry name" value="HisKA"/>
    <property type="match status" value="2"/>
</dbReference>
<dbReference type="InterPro" id="IPR001610">
    <property type="entry name" value="PAC"/>
</dbReference>
<keyword evidence="10" id="KW-1185">Reference proteome</keyword>
<dbReference type="SMART" id="SM00388">
    <property type="entry name" value="HisKA"/>
    <property type="match status" value="2"/>
</dbReference>
<dbReference type="SUPFAM" id="SSF55785">
    <property type="entry name" value="PYP-like sensor domain (PAS domain)"/>
    <property type="match status" value="2"/>
</dbReference>
<dbReference type="RefSeq" id="WP_189627182.1">
    <property type="nucleotide sequence ID" value="NZ_BNAF01000010.1"/>
</dbReference>
<dbReference type="InterPro" id="IPR013767">
    <property type="entry name" value="PAS_fold"/>
</dbReference>
<dbReference type="Pfam" id="PF08447">
    <property type="entry name" value="PAS_3"/>
    <property type="match status" value="1"/>
</dbReference>
<dbReference type="CDD" id="cd17574">
    <property type="entry name" value="REC_OmpR"/>
    <property type="match status" value="1"/>
</dbReference>
<dbReference type="Gene3D" id="3.40.50.2300">
    <property type="match status" value="1"/>
</dbReference>
<dbReference type="SUPFAM" id="SSF55781">
    <property type="entry name" value="GAF domain-like"/>
    <property type="match status" value="1"/>
</dbReference>
<dbReference type="InterPro" id="IPR011006">
    <property type="entry name" value="CheY-like_superfamily"/>
</dbReference>
<dbReference type="Gene3D" id="3.30.450.40">
    <property type="match status" value="1"/>
</dbReference>
<dbReference type="InterPro" id="IPR003661">
    <property type="entry name" value="HisK_dim/P_dom"/>
</dbReference>
<evidence type="ECO:0000313" key="10">
    <source>
        <dbReference type="Proteomes" id="UP000620550"/>
    </source>
</evidence>
<reference evidence="10" key="1">
    <citation type="journal article" date="2019" name="Int. J. Syst. Evol. Microbiol.">
        <title>The Global Catalogue of Microorganisms (GCM) 10K type strain sequencing project: providing services to taxonomists for standard genome sequencing and annotation.</title>
        <authorList>
            <consortium name="The Broad Institute Genomics Platform"/>
            <consortium name="The Broad Institute Genome Sequencing Center for Infectious Disease"/>
            <person name="Wu L."/>
            <person name="Ma J."/>
        </authorList>
    </citation>
    <scope>NUCLEOTIDE SEQUENCE [LARGE SCALE GENOMIC DNA]</scope>
    <source>
        <strain evidence="10">CGMCC 1.12966</strain>
    </source>
</reference>
<comment type="catalytic activity">
    <reaction evidence="1">
        <text>ATP + protein L-histidine = ADP + protein N-phospho-L-histidine.</text>
        <dbReference type="EC" id="2.7.13.3"/>
    </reaction>
</comment>
<dbReference type="InterPro" id="IPR029016">
    <property type="entry name" value="GAF-like_dom_sf"/>
</dbReference>
<dbReference type="InterPro" id="IPR001789">
    <property type="entry name" value="Sig_transdc_resp-reg_receiver"/>
</dbReference>
<feature type="domain" description="PAS" evidence="7">
    <location>
        <begin position="889"/>
        <end position="960"/>
    </location>
</feature>
<dbReference type="InterPro" id="IPR000014">
    <property type="entry name" value="PAS"/>
</dbReference>
<evidence type="ECO:0000256" key="2">
    <source>
        <dbReference type="ARBA" id="ARBA00012438"/>
    </source>
</evidence>
<dbReference type="InterPro" id="IPR013655">
    <property type="entry name" value="PAS_fold_3"/>
</dbReference>
<dbReference type="SMART" id="SM00086">
    <property type="entry name" value="PAC"/>
    <property type="match status" value="2"/>
</dbReference>
<dbReference type="EMBL" id="BNAF01000010">
    <property type="protein sequence ID" value="GHE42010.1"/>
    <property type="molecule type" value="Genomic_DNA"/>
</dbReference>
<dbReference type="PRINTS" id="PR00344">
    <property type="entry name" value="BCTRLSENSOR"/>
</dbReference>
<dbReference type="PROSITE" id="PS50110">
    <property type="entry name" value="RESPONSE_REGULATORY"/>
    <property type="match status" value="1"/>
</dbReference>
<dbReference type="CDD" id="cd00075">
    <property type="entry name" value="HATPase"/>
    <property type="match status" value="1"/>
</dbReference>
<protein>
    <recommendedName>
        <fullName evidence="2">histidine kinase</fullName>
        <ecNumber evidence="2">2.7.13.3</ecNumber>
    </recommendedName>
</protein>
<comment type="caution">
    <text evidence="9">The sequence shown here is derived from an EMBL/GenBank/DDBJ whole genome shotgun (WGS) entry which is preliminary data.</text>
</comment>
<feature type="domain" description="Histidine kinase" evidence="5">
    <location>
        <begin position="355"/>
        <end position="571"/>
    </location>
</feature>
<dbReference type="SUPFAM" id="SSF55874">
    <property type="entry name" value="ATPase domain of HSP90 chaperone/DNA topoisomerase II/histidine kinase"/>
    <property type="match status" value="2"/>
</dbReference>
<organism evidence="9 10">
    <name type="scientific">Sphingobacterium griseoflavum</name>
    <dbReference type="NCBI Taxonomy" id="1474952"/>
    <lineage>
        <taxon>Bacteria</taxon>
        <taxon>Pseudomonadati</taxon>
        <taxon>Bacteroidota</taxon>
        <taxon>Sphingobacteriia</taxon>
        <taxon>Sphingobacteriales</taxon>
        <taxon>Sphingobacteriaceae</taxon>
        <taxon>Sphingobacterium</taxon>
    </lineage>
</organism>
<accession>A0ABQ3HX00</accession>
<proteinExistence type="predicted"/>
<evidence type="ECO:0000256" key="4">
    <source>
        <dbReference type="PROSITE-ProRule" id="PRU00169"/>
    </source>
</evidence>
<dbReference type="InterPro" id="IPR004358">
    <property type="entry name" value="Sig_transdc_His_kin-like_C"/>
</dbReference>
<dbReference type="CDD" id="cd00130">
    <property type="entry name" value="PAS"/>
    <property type="match status" value="2"/>
</dbReference>
<dbReference type="SUPFAM" id="SSF47384">
    <property type="entry name" value="Homodimeric domain of signal transducing histidine kinase"/>
    <property type="match status" value="2"/>
</dbReference>
<dbReference type="InterPro" id="IPR003594">
    <property type="entry name" value="HATPase_dom"/>
</dbReference>
<feature type="modified residue" description="4-aspartylphosphate" evidence="4">
    <location>
        <position position="682"/>
    </location>
</feature>
<feature type="domain" description="PAC" evidence="8">
    <location>
        <begin position="835"/>
        <end position="888"/>
    </location>
</feature>
<evidence type="ECO:0000259" key="6">
    <source>
        <dbReference type="PROSITE" id="PS50110"/>
    </source>
</evidence>
<dbReference type="NCBIfam" id="TIGR00229">
    <property type="entry name" value="sensory_box"/>
    <property type="match status" value="1"/>
</dbReference>
<dbReference type="Gene3D" id="1.10.287.130">
    <property type="match status" value="2"/>
</dbReference>
<dbReference type="Pfam" id="PF00512">
    <property type="entry name" value="HisKA"/>
    <property type="match status" value="2"/>
</dbReference>
<dbReference type="CDD" id="cd16922">
    <property type="entry name" value="HATPase_EvgS-ArcB-TorS-like"/>
    <property type="match status" value="1"/>
</dbReference>
<feature type="domain" description="Histidine kinase" evidence="5">
    <location>
        <begin position="1020"/>
        <end position="1235"/>
    </location>
</feature>
<dbReference type="PROSITE" id="PS50112">
    <property type="entry name" value="PAS"/>
    <property type="match status" value="1"/>
</dbReference>